<dbReference type="Pfam" id="PF02826">
    <property type="entry name" value="2-Hacid_dh_C"/>
    <property type="match status" value="1"/>
</dbReference>
<reference evidence="7 8" key="1">
    <citation type="submission" date="2021-05" db="EMBL/GenBank/DDBJ databases">
        <title>Fusibacter ferrireducens sp. nov., an anaerobic, sulfur- and Fe-reducing bacterium isolated from the mangrove sediment.</title>
        <authorList>
            <person name="Qiu D."/>
        </authorList>
    </citation>
    <scope>NUCLEOTIDE SEQUENCE [LARGE SCALE GENOMIC DNA]</scope>
    <source>
        <strain evidence="7 8">DSM 12116</strain>
    </source>
</reference>
<keyword evidence="3" id="KW-0520">NAD</keyword>
<dbReference type="InterPro" id="IPR029753">
    <property type="entry name" value="D-isomer_DH_CS"/>
</dbReference>
<evidence type="ECO:0000256" key="2">
    <source>
        <dbReference type="ARBA" id="ARBA00023002"/>
    </source>
</evidence>
<comment type="similarity">
    <text evidence="1 4">Belongs to the D-isomer specific 2-hydroxyacid dehydrogenase family.</text>
</comment>
<dbReference type="InterPro" id="IPR036291">
    <property type="entry name" value="NAD(P)-bd_dom_sf"/>
</dbReference>
<dbReference type="EMBL" id="JAHBCL010000022">
    <property type="protein sequence ID" value="MBS7527600.1"/>
    <property type="molecule type" value="Genomic_DNA"/>
</dbReference>
<dbReference type="InterPro" id="IPR050418">
    <property type="entry name" value="D-iso_2-hydroxyacid_DH_PdxB"/>
</dbReference>
<keyword evidence="2 4" id="KW-0560">Oxidoreductase</keyword>
<evidence type="ECO:0000259" key="6">
    <source>
        <dbReference type="Pfam" id="PF02826"/>
    </source>
</evidence>
<name>A0ABS5PR34_9FIRM</name>
<feature type="domain" description="D-isomer specific 2-hydroxyacid dehydrogenase catalytic" evidence="5">
    <location>
        <begin position="30"/>
        <end position="315"/>
    </location>
</feature>
<evidence type="ECO:0000259" key="5">
    <source>
        <dbReference type="Pfam" id="PF00389"/>
    </source>
</evidence>
<dbReference type="Gene3D" id="3.40.50.720">
    <property type="entry name" value="NAD(P)-binding Rossmann-like Domain"/>
    <property type="match status" value="2"/>
</dbReference>
<dbReference type="PROSITE" id="PS00065">
    <property type="entry name" value="D_2_HYDROXYACID_DH_1"/>
    <property type="match status" value="1"/>
</dbReference>
<keyword evidence="8" id="KW-1185">Reference proteome</keyword>
<dbReference type="Proteomes" id="UP000746471">
    <property type="component" value="Unassembled WGS sequence"/>
</dbReference>
<feature type="domain" description="D-isomer specific 2-hydroxyacid dehydrogenase NAD-binding" evidence="6">
    <location>
        <begin position="106"/>
        <end position="283"/>
    </location>
</feature>
<dbReference type="PROSITE" id="PS00670">
    <property type="entry name" value="D_2_HYDROXYACID_DH_2"/>
    <property type="match status" value="1"/>
</dbReference>
<dbReference type="RefSeq" id="WP_213237462.1">
    <property type="nucleotide sequence ID" value="NZ_JAHBCL010000022.1"/>
</dbReference>
<comment type="caution">
    <text evidence="7">The sequence shown here is derived from an EMBL/GenBank/DDBJ whole genome shotgun (WGS) entry which is preliminary data.</text>
</comment>
<evidence type="ECO:0000313" key="7">
    <source>
        <dbReference type="EMBL" id="MBS7527600.1"/>
    </source>
</evidence>
<proteinExistence type="inferred from homology"/>
<evidence type="ECO:0000256" key="3">
    <source>
        <dbReference type="ARBA" id="ARBA00023027"/>
    </source>
</evidence>
<evidence type="ECO:0000313" key="8">
    <source>
        <dbReference type="Proteomes" id="UP000746471"/>
    </source>
</evidence>
<dbReference type="PANTHER" id="PTHR43761:SF1">
    <property type="entry name" value="D-ISOMER SPECIFIC 2-HYDROXYACID DEHYDROGENASE CATALYTIC DOMAIN-CONTAINING PROTEIN-RELATED"/>
    <property type="match status" value="1"/>
</dbReference>
<gene>
    <name evidence="7" type="ORF">KHM83_13020</name>
</gene>
<dbReference type="CDD" id="cd12175">
    <property type="entry name" value="2-Hacid_dh_11"/>
    <property type="match status" value="1"/>
</dbReference>
<dbReference type="SUPFAM" id="SSF52283">
    <property type="entry name" value="Formate/glycerate dehydrogenase catalytic domain-like"/>
    <property type="match status" value="1"/>
</dbReference>
<dbReference type="Pfam" id="PF00389">
    <property type="entry name" value="2-Hacid_dh"/>
    <property type="match status" value="1"/>
</dbReference>
<protein>
    <submittedName>
        <fullName evidence="7">2-hydroxyacid dehydrogenase</fullName>
    </submittedName>
</protein>
<evidence type="ECO:0000256" key="1">
    <source>
        <dbReference type="ARBA" id="ARBA00005854"/>
    </source>
</evidence>
<dbReference type="PANTHER" id="PTHR43761">
    <property type="entry name" value="D-ISOMER SPECIFIC 2-HYDROXYACID DEHYDROGENASE FAMILY PROTEIN (AFU_ORTHOLOGUE AFUA_1G13630)"/>
    <property type="match status" value="1"/>
</dbReference>
<dbReference type="PROSITE" id="PS00671">
    <property type="entry name" value="D_2_HYDROXYACID_DH_3"/>
    <property type="match status" value="1"/>
</dbReference>
<sequence length="324" mass="35735">MRIALVGQYPEHTFEKLRAFLPRDTFDLVVIDNEEAYQQMTDAQIIILRIFKAQKEMMERNPELKMILRWGTGFEKVDIEAAGERGIIVTNTPGANANAVSELAVLLMLAVGRKLLCHTESLNGGVWSTNTYINSSYCLHNKLVGIVGGGNIGREVARKAHAFGAQVQYYDPYRLAKETENKLNMQYVSMETLLKTSDIISLHVPVTDSNFHMIGKLQFDQMKKGAILINTARGALVDNEALLEAVNDGRLLGAGLDVVDNAPLPIGDRMLLNPNIIITPHIGGGTADIGDVIIMILVQDILAFSKGVVPEHVVNNRYLNKIVS</sequence>
<dbReference type="InterPro" id="IPR029752">
    <property type="entry name" value="D-isomer_DH_CS1"/>
</dbReference>
<dbReference type="InterPro" id="IPR006139">
    <property type="entry name" value="D-isomer_2_OHA_DH_cat_dom"/>
</dbReference>
<dbReference type="SUPFAM" id="SSF51735">
    <property type="entry name" value="NAD(P)-binding Rossmann-fold domains"/>
    <property type="match status" value="1"/>
</dbReference>
<evidence type="ECO:0000256" key="4">
    <source>
        <dbReference type="RuleBase" id="RU003719"/>
    </source>
</evidence>
<dbReference type="InterPro" id="IPR006140">
    <property type="entry name" value="D-isomer_DH_NAD-bd"/>
</dbReference>
<organism evidence="7 8">
    <name type="scientific">Fusibacter paucivorans</name>
    <dbReference type="NCBI Taxonomy" id="76009"/>
    <lineage>
        <taxon>Bacteria</taxon>
        <taxon>Bacillati</taxon>
        <taxon>Bacillota</taxon>
        <taxon>Clostridia</taxon>
        <taxon>Eubacteriales</taxon>
        <taxon>Eubacteriales Family XII. Incertae Sedis</taxon>
        <taxon>Fusibacter</taxon>
    </lineage>
</organism>
<accession>A0ABS5PR34</accession>